<organism evidence="2 3">
    <name type="scientific">Vitrella brassicaformis (strain CCMP3155)</name>
    <dbReference type="NCBI Taxonomy" id="1169540"/>
    <lineage>
        <taxon>Eukaryota</taxon>
        <taxon>Sar</taxon>
        <taxon>Alveolata</taxon>
        <taxon>Colpodellida</taxon>
        <taxon>Vitrellaceae</taxon>
        <taxon>Vitrella</taxon>
    </lineage>
</organism>
<dbReference type="PROSITE" id="PS50011">
    <property type="entry name" value="PROTEIN_KINASE_DOM"/>
    <property type="match status" value="1"/>
</dbReference>
<dbReference type="InterPro" id="IPR000719">
    <property type="entry name" value="Prot_kinase_dom"/>
</dbReference>
<dbReference type="SMART" id="SM00220">
    <property type="entry name" value="S_TKc"/>
    <property type="match status" value="1"/>
</dbReference>
<evidence type="ECO:0000313" key="3">
    <source>
        <dbReference type="Proteomes" id="UP000041254"/>
    </source>
</evidence>
<dbReference type="STRING" id="1169540.A0A0G4EDR8"/>
<dbReference type="AlphaFoldDB" id="A0A0G4EDR8"/>
<dbReference type="InParanoid" id="A0A0G4EDR8"/>
<dbReference type="GO" id="GO:0004672">
    <property type="term" value="F:protein kinase activity"/>
    <property type="evidence" value="ECO:0007669"/>
    <property type="project" value="InterPro"/>
</dbReference>
<evidence type="ECO:0000313" key="2">
    <source>
        <dbReference type="EMBL" id="CEL93871.1"/>
    </source>
</evidence>
<dbReference type="PANTHER" id="PTHR24347">
    <property type="entry name" value="SERINE/THREONINE-PROTEIN KINASE"/>
    <property type="match status" value="1"/>
</dbReference>
<dbReference type="Proteomes" id="UP000041254">
    <property type="component" value="Unassembled WGS sequence"/>
</dbReference>
<keyword evidence="3" id="KW-1185">Reference proteome</keyword>
<gene>
    <name evidence="2" type="ORF">Vbra_11407</name>
</gene>
<sequence length="358" mass="39788">MHTRVHPPLPLEPPADFVRQLEEKTLRVCLDDGDTMEEAQGVVEAMKQNELAKREWDIKVWKRDVEGVLHDLYGLRVLGKLGEGGQADLWRLEGGKVAKVLDTEHSIGGFHHKPTYRRYIEKGLALCPNIVRLVGDFAVTRSSRSCIIMEHVEGRGVWELCGSLGEGDVRAVASDLLHALSFLHRRRLAHLDVKPENLIKRRDGSTVLIDLDYMDEDKKGEGARRDMFDTVVTLLRMAGVDHAKASQIAASTPTEEAIRRALLPFAPSTDLVDFIEGLLKGMSAEEALRHPWLTTSPPQAPAAAAAGPTYVPPVYRLPPPPPQRVPIVWPFAPAMMPPLLLPRGHRPFLLPPPPILAR</sequence>
<accession>A0A0G4EDR8</accession>
<feature type="domain" description="Protein kinase" evidence="1">
    <location>
        <begin position="75"/>
        <end position="358"/>
    </location>
</feature>
<name>A0A0G4EDR8_VITBC</name>
<dbReference type="Pfam" id="PF00069">
    <property type="entry name" value="Pkinase"/>
    <property type="match status" value="1"/>
</dbReference>
<proteinExistence type="predicted"/>
<dbReference type="Gene3D" id="1.10.510.10">
    <property type="entry name" value="Transferase(Phosphotransferase) domain 1"/>
    <property type="match status" value="1"/>
</dbReference>
<dbReference type="PhylomeDB" id="A0A0G4EDR8"/>
<dbReference type="GO" id="GO:0005524">
    <property type="term" value="F:ATP binding"/>
    <property type="evidence" value="ECO:0007669"/>
    <property type="project" value="InterPro"/>
</dbReference>
<dbReference type="EMBL" id="CDMY01000198">
    <property type="protein sequence ID" value="CEL93871.1"/>
    <property type="molecule type" value="Genomic_DNA"/>
</dbReference>
<dbReference type="VEuPathDB" id="CryptoDB:Vbra_11407"/>
<dbReference type="SUPFAM" id="SSF56112">
    <property type="entry name" value="Protein kinase-like (PK-like)"/>
    <property type="match status" value="1"/>
</dbReference>
<protein>
    <recommendedName>
        <fullName evidence="1">Protein kinase domain-containing protein</fullName>
    </recommendedName>
</protein>
<evidence type="ECO:0000259" key="1">
    <source>
        <dbReference type="PROSITE" id="PS50011"/>
    </source>
</evidence>
<dbReference type="InterPro" id="IPR011009">
    <property type="entry name" value="Kinase-like_dom_sf"/>
</dbReference>
<dbReference type="OrthoDB" id="4062651at2759"/>
<reference evidence="2 3" key="1">
    <citation type="submission" date="2014-11" db="EMBL/GenBank/DDBJ databases">
        <authorList>
            <person name="Zhu J."/>
            <person name="Qi W."/>
            <person name="Song R."/>
        </authorList>
    </citation>
    <scope>NUCLEOTIDE SEQUENCE [LARGE SCALE GENOMIC DNA]</scope>
</reference>